<comment type="cofactor">
    <cofactor evidence="2">
        <name>a divalent metal cation</name>
        <dbReference type="ChEBI" id="CHEBI:60240"/>
    </cofactor>
</comment>
<proteinExistence type="inferred from homology"/>
<reference evidence="4 5" key="1">
    <citation type="submission" date="2010-11" db="EMBL/GenBank/DDBJ databases">
        <title>The complete genome of Thermotoga thermarum DSM 5069.</title>
        <authorList>
            <consortium name="US DOE Joint Genome Institute (JGI-PGF)"/>
            <person name="Lucas S."/>
            <person name="Copeland A."/>
            <person name="Lapidus A."/>
            <person name="Bruce D."/>
            <person name="Goodwin L."/>
            <person name="Pitluck S."/>
            <person name="Kyrpides N."/>
            <person name="Mavromatis K."/>
            <person name="Ivanova N."/>
            <person name="Zeytun A."/>
            <person name="Brettin T."/>
            <person name="Detter J.C."/>
            <person name="Tapia R."/>
            <person name="Han C."/>
            <person name="Land M."/>
            <person name="Hauser L."/>
            <person name="Markowitz V."/>
            <person name="Cheng J.-F."/>
            <person name="Hugenholtz P."/>
            <person name="Woyke T."/>
            <person name="Wu D."/>
            <person name="Spring S."/>
            <person name="Schroeder M."/>
            <person name="Brambilla E."/>
            <person name="Klenk H.-P."/>
            <person name="Eisen J.A."/>
        </authorList>
    </citation>
    <scope>NUCLEOTIDE SEQUENCE [LARGE SCALE GENOMIC DNA]</scope>
    <source>
        <strain evidence="4 5">DSM 5069</strain>
    </source>
</reference>
<dbReference type="GO" id="GO:0046872">
    <property type="term" value="F:metal ion binding"/>
    <property type="evidence" value="ECO:0007669"/>
    <property type="project" value="UniProtKB-KW"/>
</dbReference>
<keyword evidence="2" id="KW-0479">Metal-binding</keyword>
<dbReference type="STRING" id="688269.Theth_0712"/>
<dbReference type="PANTHER" id="PTHR11124">
    <property type="entry name" value="VACUOLAR SORTING PROTEIN VPS29"/>
    <property type="match status" value="1"/>
</dbReference>
<dbReference type="EC" id="3.1.4.-" evidence="2"/>
<evidence type="ECO:0000313" key="5">
    <source>
        <dbReference type="Proteomes" id="UP000006804"/>
    </source>
</evidence>
<gene>
    <name evidence="4" type="ORF">Theth_0712</name>
</gene>
<protein>
    <recommendedName>
        <fullName evidence="2">Phosphoesterase</fullName>
        <ecNumber evidence="2">3.1.4.-</ecNumber>
    </recommendedName>
</protein>
<dbReference type="GO" id="GO:0016787">
    <property type="term" value="F:hydrolase activity"/>
    <property type="evidence" value="ECO:0007669"/>
    <property type="project" value="UniProtKB-UniRule"/>
</dbReference>
<dbReference type="AlphaFoldDB" id="F7YXZ6"/>
<dbReference type="EMBL" id="CP002351">
    <property type="protein sequence ID" value="AEH50797.1"/>
    <property type="molecule type" value="Genomic_DNA"/>
</dbReference>
<dbReference type="InterPro" id="IPR024654">
    <property type="entry name" value="Calcineurin-like_PHP_lpxH"/>
</dbReference>
<feature type="domain" description="Calcineurin-like phosphoesterase" evidence="3">
    <location>
        <begin position="1"/>
        <end position="144"/>
    </location>
</feature>
<evidence type="ECO:0000256" key="2">
    <source>
        <dbReference type="RuleBase" id="RU362039"/>
    </source>
</evidence>
<sequence>MKILLVSDLHIPVRLSSFPEELIEQLPNFDCVIGLGDYVDLDTVLVLKKFSKQFYGVHGNMDYPDVKEYLPATLTINLMGYTIGLCHGWGPPFGLREKILNLFSPKPQIIFYGHTHETDHSKLSGTTFVNPGSLGESGNYAVVELCKDFVKVEFKRLQKS</sequence>
<dbReference type="InterPro" id="IPR029052">
    <property type="entry name" value="Metallo-depent_PP-like"/>
</dbReference>
<dbReference type="RefSeq" id="WP_013932019.1">
    <property type="nucleotide sequence ID" value="NC_015707.1"/>
</dbReference>
<dbReference type="PATRIC" id="fig|688269.3.peg.736"/>
<evidence type="ECO:0000256" key="1">
    <source>
        <dbReference type="ARBA" id="ARBA00008950"/>
    </source>
</evidence>
<dbReference type="KEGG" id="tta:Theth_0712"/>
<dbReference type="InterPro" id="IPR000979">
    <property type="entry name" value="Phosphodiesterase_MJ0936/Vps29"/>
</dbReference>
<evidence type="ECO:0000259" key="3">
    <source>
        <dbReference type="Pfam" id="PF12850"/>
    </source>
</evidence>
<keyword evidence="5" id="KW-1185">Reference proteome</keyword>
<evidence type="ECO:0000313" key="4">
    <source>
        <dbReference type="EMBL" id="AEH50797.1"/>
    </source>
</evidence>
<dbReference type="Proteomes" id="UP000006804">
    <property type="component" value="Chromosome"/>
</dbReference>
<dbReference type="SUPFAM" id="SSF56300">
    <property type="entry name" value="Metallo-dependent phosphatases"/>
    <property type="match status" value="1"/>
</dbReference>
<dbReference type="Pfam" id="PF12850">
    <property type="entry name" value="Metallophos_2"/>
    <property type="match status" value="1"/>
</dbReference>
<comment type="similarity">
    <text evidence="1 2">Belongs to the metallophosphoesterase superfamily. YfcE family.</text>
</comment>
<dbReference type="HOGENOM" id="CLU_063749_3_2_0"/>
<accession>F7YXZ6</accession>
<name>F7YXZ6_9THEM</name>
<organism evidence="4 5">
    <name type="scientific">Pseudothermotoga thermarum DSM 5069</name>
    <dbReference type="NCBI Taxonomy" id="688269"/>
    <lineage>
        <taxon>Bacteria</taxon>
        <taxon>Thermotogati</taxon>
        <taxon>Thermotogota</taxon>
        <taxon>Thermotogae</taxon>
        <taxon>Thermotogales</taxon>
        <taxon>Thermotogaceae</taxon>
        <taxon>Pseudothermotoga</taxon>
    </lineage>
</organism>
<dbReference type="eggNOG" id="COG0622">
    <property type="taxonomic scope" value="Bacteria"/>
</dbReference>
<dbReference type="NCBIfam" id="TIGR00040">
    <property type="entry name" value="yfcE"/>
    <property type="match status" value="1"/>
</dbReference>
<dbReference type="Gene3D" id="3.60.21.10">
    <property type="match status" value="1"/>
</dbReference>